<dbReference type="InterPro" id="IPR036187">
    <property type="entry name" value="DNA_mismatch_repair_MutS_sf"/>
</dbReference>
<dbReference type="SUPFAM" id="SSF48334">
    <property type="entry name" value="DNA repair protein MutS, domain III"/>
    <property type="match status" value="1"/>
</dbReference>
<evidence type="ECO:0000313" key="2">
    <source>
        <dbReference type="Proteomes" id="UP000325440"/>
    </source>
</evidence>
<dbReference type="Proteomes" id="UP000325440">
    <property type="component" value="Unassembled WGS sequence"/>
</dbReference>
<reference evidence="1 2" key="1">
    <citation type="submission" date="2019-08" db="EMBL/GenBank/DDBJ databases">
        <authorList>
            <person name="Alioto T."/>
            <person name="Alioto T."/>
            <person name="Gomez Garrido J."/>
        </authorList>
    </citation>
    <scope>NUCLEOTIDE SEQUENCE [LARGE SCALE GENOMIC DNA]</scope>
</reference>
<evidence type="ECO:0000313" key="1">
    <source>
        <dbReference type="EMBL" id="VVC42823.1"/>
    </source>
</evidence>
<dbReference type="EMBL" id="CABPRJ010002009">
    <property type="protein sequence ID" value="VVC42823.1"/>
    <property type="molecule type" value="Genomic_DNA"/>
</dbReference>
<dbReference type="Gene3D" id="1.10.1420.10">
    <property type="match status" value="1"/>
</dbReference>
<accession>A0A5E4NMU6</accession>
<dbReference type="AlphaFoldDB" id="A0A5E4NMU6"/>
<protein>
    <submittedName>
        <fullName evidence="1">DNA mismatch repair protein MutS, core</fullName>
    </submittedName>
</protein>
<organism evidence="1 2">
    <name type="scientific">Cinara cedri</name>
    <dbReference type="NCBI Taxonomy" id="506608"/>
    <lineage>
        <taxon>Eukaryota</taxon>
        <taxon>Metazoa</taxon>
        <taxon>Ecdysozoa</taxon>
        <taxon>Arthropoda</taxon>
        <taxon>Hexapoda</taxon>
        <taxon>Insecta</taxon>
        <taxon>Pterygota</taxon>
        <taxon>Neoptera</taxon>
        <taxon>Paraneoptera</taxon>
        <taxon>Hemiptera</taxon>
        <taxon>Sternorrhyncha</taxon>
        <taxon>Aphidomorpha</taxon>
        <taxon>Aphidoidea</taxon>
        <taxon>Aphididae</taxon>
        <taxon>Lachninae</taxon>
        <taxon>Cinara</taxon>
    </lineage>
</organism>
<keyword evidence="2" id="KW-1185">Reference proteome</keyword>
<sequence>MTAEEEIRSHRTLCEFCKVKKFKIIGNFNKVEVMACGALLEYVKAHKILKLSECLYAVKSSKNELEVIYKSLGDYKDVYEFLNKVILDNNVSNVKEGGFVDPNYNAELSELSYMLNNDKAWQAVLVQHRRIKELKIKSLLHVMLQLIWKLQFLVLYAAKLLKNLKIALAANALSKLDIRTAFAELAARNKYVRPVIDDSREFNSQDACIL</sequence>
<proteinExistence type="predicted"/>
<gene>
    <name evidence="1" type="ORF">CINCED_3A013036</name>
</gene>
<name>A0A5E4NMU6_9HEMI</name>